<evidence type="ECO:0000259" key="3">
    <source>
        <dbReference type="Pfam" id="PF23494"/>
    </source>
</evidence>
<organism evidence="4 5">
    <name type="scientific">Saccharopolyspora shandongensis</name>
    <dbReference type="NCBI Taxonomy" id="418495"/>
    <lineage>
        <taxon>Bacteria</taxon>
        <taxon>Bacillati</taxon>
        <taxon>Actinomycetota</taxon>
        <taxon>Actinomycetes</taxon>
        <taxon>Pseudonocardiales</taxon>
        <taxon>Pseudonocardiaceae</taxon>
        <taxon>Saccharopolyspora</taxon>
    </lineage>
</organism>
<feature type="transmembrane region" description="Helical" evidence="1">
    <location>
        <begin position="12"/>
        <end position="35"/>
    </location>
</feature>
<evidence type="ECO:0000313" key="5">
    <source>
        <dbReference type="Proteomes" id="UP000199529"/>
    </source>
</evidence>
<sequence>MTTTETSVTLRIPNVVLWLLGIGCGAAGFGLGFLVKPVVEWILDAVGDAPGPLRLAAALPTVWAVPVLTLAGLLIGVWLASMAQKEALVLTVNAACVGLRQDGADRHIPRDAIGSVFLDGKELVFLDAQTKQLARHKASDLSKTAVRTTFERFGYPWAGMTDPHEQEFRRWTDGQPGLDEHANGLLRARARALTDKQAGAAADLADQLQAAGVVLRDRDDAQQYRQIR</sequence>
<keyword evidence="5" id="KW-1185">Reference proteome</keyword>
<dbReference type="RefSeq" id="WP_218157269.1">
    <property type="nucleotide sequence ID" value="NZ_FNOK01000007.1"/>
</dbReference>
<accession>A0A1H2Z0I1</accession>
<name>A0A1H2Z0I1_9PSEU</name>
<keyword evidence="1" id="KW-0812">Transmembrane</keyword>
<dbReference type="STRING" id="418495.SAMN05216215_1007230"/>
<evidence type="ECO:0000259" key="2">
    <source>
        <dbReference type="Pfam" id="PF23493"/>
    </source>
</evidence>
<feature type="domain" description="YqeB PH" evidence="3">
    <location>
        <begin position="9"/>
        <end position="158"/>
    </location>
</feature>
<dbReference type="InterPro" id="IPR056411">
    <property type="entry name" value="CysS_C"/>
</dbReference>
<evidence type="ECO:0000256" key="1">
    <source>
        <dbReference type="SAM" id="Phobius"/>
    </source>
</evidence>
<proteinExistence type="predicted"/>
<dbReference type="Pfam" id="PF23494">
    <property type="entry name" value="bPH_10"/>
    <property type="match status" value="1"/>
</dbReference>
<dbReference type="Pfam" id="PF23493">
    <property type="entry name" value="CysS_C"/>
    <property type="match status" value="1"/>
</dbReference>
<evidence type="ECO:0000313" key="4">
    <source>
        <dbReference type="EMBL" id="SDX10827.1"/>
    </source>
</evidence>
<keyword evidence="1" id="KW-0472">Membrane</keyword>
<dbReference type="Proteomes" id="UP000199529">
    <property type="component" value="Unassembled WGS sequence"/>
</dbReference>
<dbReference type="EMBL" id="FNOK01000007">
    <property type="protein sequence ID" value="SDX10827.1"/>
    <property type="molecule type" value="Genomic_DNA"/>
</dbReference>
<protein>
    <recommendedName>
        <fullName evidence="6">DUF308 domain-containing protein</fullName>
    </recommendedName>
</protein>
<keyword evidence="1" id="KW-1133">Transmembrane helix</keyword>
<reference evidence="5" key="1">
    <citation type="submission" date="2016-10" db="EMBL/GenBank/DDBJ databases">
        <authorList>
            <person name="Varghese N."/>
            <person name="Submissions S."/>
        </authorList>
    </citation>
    <scope>NUCLEOTIDE SEQUENCE [LARGE SCALE GENOMIC DNA]</scope>
    <source>
        <strain evidence="5">CGMCC 4.3530</strain>
    </source>
</reference>
<dbReference type="InterPro" id="IPR057798">
    <property type="entry name" value="PH_YqeB"/>
</dbReference>
<feature type="transmembrane region" description="Helical" evidence="1">
    <location>
        <begin position="55"/>
        <end position="80"/>
    </location>
</feature>
<evidence type="ECO:0008006" key="6">
    <source>
        <dbReference type="Google" id="ProtNLM"/>
    </source>
</evidence>
<dbReference type="AlphaFoldDB" id="A0A1H2Z0I1"/>
<gene>
    <name evidence="4" type="ORF">SAMN05216215_1007230</name>
</gene>
<feature type="domain" description="Cysteinyl-tRNA ligase anticodon binding" evidence="2">
    <location>
        <begin position="176"/>
        <end position="225"/>
    </location>
</feature>